<dbReference type="EMBL" id="JMKJ01000255">
    <property type="protein sequence ID" value="KGG51537.1"/>
    <property type="molecule type" value="Genomic_DNA"/>
</dbReference>
<evidence type="ECO:0000313" key="3">
    <source>
        <dbReference type="Proteomes" id="UP000029725"/>
    </source>
</evidence>
<keyword evidence="1" id="KW-0812">Transmembrane</keyword>
<proteinExistence type="predicted"/>
<evidence type="ECO:0000313" key="2">
    <source>
        <dbReference type="EMBL" id="KGG51537.1"/>
    </source>
</evidence>
<dbReference type="AlphaFoldDB" id="A0A098VR81"/>
<dbReference type="RefSeq" id="XP_013237964.1">
    <property type="nucleotide sequence ID" value="XM_013382510.1"/>
</dbReference>
<dbReference type="VEuPathDB" id="MicrosporidiaDB:DI09_32p220"/>
<feature type="transmembrane region" description="Helical" evidence="1">
    <location>
        <begin position="77"/>
        <end position="107"/>
    </location>
</feature>
<gene>
    <name evidence="2" type="ORF">DI09_32p220</name>
</gene>
<keyword evidence="1" id="KW-0472">Membrane</keyword>
<keyword evidence="3" id="KW-1185">Reference proteome</keyword>
<dbReference type="GeneID" id="25259588"/>
<accession>A0A098VR81</accession>
<reference evidence="2 3" key="1">
    <citation type="submission" date="2014-04" db="EMBL/GenBank/DDBJ databases">
        <title>A new species of microsporidia sheds light on the evolution of extreme parasitism.</title>
        <authorList>
            <person name="Haag K.L."/>
            <person name="James T.Y."/>
            <person name="Larsson R."/>
            <person name="Schaer T.M."/>
            <person name="Refardt D."/>
            <person name="Pombert J.-F."/>
            <person name="Ebert D."/>
        </authorList>
    </citation>
    <scope>NUCLEOTIDE SEQUENCE [LARGE SCALE GENOMIC DNA]</scope>
    <source>
        <strain evidence="2 3">UGP3</strain>
        <tissue evidence="2">Spores</tissue>
    </source>
</reference>
<dbReference type="HOGENOM" id="CLU_512966_0_0_1"/>
<dbReference type="Proteomes" id="UP000029725">
    <property type="component" value="Unassembled WGS sequence"/>
</dbReference>
<evidence type="ECO:0000256" key="1">
    <source>
        <dbReference type="SAM" id="Phobius"/>
    </source>
</evidence>
<organism evidence="2 3">
    <name type="scientific">Mitosporidium daphniae</name>
    <dbReference type="NCBI Taxonomy" id="1485682"/>
    <lineage>
        <taxon>Eukaryota</taxon>
        <taxon>Fungi</taxon>
        <taxon>Fungi incertae sedis</taxon>
        <taxon>Microsporidia</taxon>
        <taxon>Mitosporidium</taxon>
    </lineage>
</organism>
<sequence>MAISPILIFQYVKAKCRKVFSKGTVSDVSEAISSSFPTFEVAQSKEGTRLVFDYDPRRFTSSSIVAMLLPNSREKRLAVYISLALIFIFIAFLLHFTLIVVGLGLAYKSYVFSFHPQLLNITYLDSLSMPVHFEAHAISVSFVDILFKKFTVDVFAANDTDLEYPILSHTLNNLCFYGSRKKNHIVCDIGVNLTDRFPFIDFSKNYEFLVRYSFQWDLSCAWIPSSISHFILTKETLYAPAEIFTIEHGSAGDVILVAKDPPPEVENESSGDWEFDTASYSLIFIANRLSYDAQYGIFTLDTFTVYAEQSSIILDIQLLYKHNLEYLAVSFPESKFVISVKSGEEHIDDQLIGYGKIDPININPNDRPSRVRFTIEVPFEHNGKRVNGTFELGNGSSNSSTIPGLSMEEFERFLYSTKVNQHPSWNSGNITDVKPLKEITGTPGKIQNILRNYLTRKSPILLNLLFKDVGDNIFEKWVNNQGGVRIKLKGSSSTSPHFQFYISLIVVFGHIFDLYIDASHFILFLKHILRV</sequence>
<protein>
    <submittedName>
        <fullName evidence="2">Uncharacterized protein</fullName>
    </submittedName>
</protein>
<comment type="caution">
    <text evidence="2">The sequence shown here is derived from an EMBL/GenBank/DDBJ whole genome shotgun (WGS) entry which is preliminary data.</text>
</comment>
<name>A0A098VR81_9MICR</name>
<keyword evidence="1" id="KW-1133">Transmembrane helix</keyword>